<sequence>MPVCAIFGKDDYELQYAGLFAEHILDNSIPIDKYREYNRDVAVRYNLVVAKCMSRYVVNMRDEVTYLESHNVRVISIDDSYDTRQSNAPTQDVYRSYLAQFNAAKSSTVIRSGLLQTIKQGKRPGRTPFGYKLNDAGQLEIDPTGAEIVREIYRLYIENDGGMKAVADILNEHGYKTKTNRRWSPSTIREILTNPVFIGVLTLGENLRIEHAHEPIVDYDTWEKVQKLIYAKRRNTTKRVSRKLLDDILWCGVCGNEMASEEDKYVCTNIKCPNIGIDRPELEWLVVERVKGYLARKYNKLSLQSYMRKVTDEETVKYITKVTEKLYVIERYSAINRYRKELHAVVERIEFTPYGNTWEMQICYKFGI</sequence>
<dbReference type="InterPro" id="IPR050639">
    <property type="entry name" value="SSR_resolvase"/>
</dbReference>
<dbReference type="PROSITE" id="PS51737">
    <property type="entry name" value="RECOMBINASE_DNA_BIND"/>
    <property type="match status" value="1"/>
</dbReference>
<protein>
    <submittedName>
        <fullName evidence="1">Recombinase family protein</fullName>
    </submittedName>
</protein>
<name>T0C413_ALIAG</name>
<dbReference type="OrthoDB" id="9811097at2"/>
<organism evidence="1 2">
    <name type="scientific">Alicyclobacillus acidoterrestris (strain ATCC 49025 / DSM 3922 / CIP 106132 / NCIMB 13137 / GD3B)</name>
    <dbReference type="NCBI Taxonomy" id="1356854"/>
    <lineage>
        <taxon>Bacteria</taxon>
        <taxon>Bacillati</taxon>
        <taxon>Bacillota</taxon>
        <taxon>Bacilli</taxon>
        <taxon>Bacillales</taxon>
        <taxon>Alicyclobacillaceae</taxon>
        <taxon>Alicyclobacillus</taxon>
    </lineage>
</organism>
<dbReference type="PANTHER" id="PTHR30461">
    <property type="entry name" value="DNA-INVERTASE FROM LAMBDOID PROPHAGE"/>
    <property type="match status" value="1"/>
</dbReference>
<dbReference type="SUPFAM" id="SSF53041">
    <property type="entry name" value="Resolvase-like"/>
    <property type="match status" value="1"/>
</dbReference>
<dbReference type="InterPro" id="IPR036162">
    <property type="entry name" value="Resolvase-like_N_sf"/>
</dbReference>
<dbReference type="InterPro" id="IPR011109">
    <property type="entry name" value="DNA_bind_recombinase_dom"/>
</dbReference>
<dbReference type="GO" id="GO:0003677">
    <property type="term" value="F:DNA binding"/>
    <property type="evidence" value="ECO:0007669"/>
    <property type="project" value="InterPro"/>
</dbReference>
<dbReference type="GO" id="GO:0000150">
    <property type="term" value="F:DNA strand exchange activity"/>
    <property type="evidence" value="ECO:0007669"/>
    <property type="project" value="InterPro"/>
</dbReference>
<dbReference type="Proteomes" id="UP000829401">
    <property type="component" value="Chromosome"/>
</dbReference>
<gene>
    <name evidence="1" type="ORF">K1I37_14800</name>
</gene>
<accession>T0C413</accession>
<dbReference type="Pfam" id="PF07508">
    <property type="entry name" value="Recombinase"/>
    <property type="match status" value="1"/>
</dbReference>
<accession>A0A9E6ZIQ2</accession>
<evidence type="ECO:0000313" key="2">
    <source>
        <dbReference type="Proteomes" id="UP000829401"/>
    </source>
</evidence>
<dbReference type="InterPro" id="IPR038109">
    <property type="entry name" value="DNA_bind_recomb_sf"/>
</dbReference>
<evidence type="ECO:0000313" key="1">
    <source>
        <dbReference type="EMBL" id="UNO47941.1"/>
    </source>
</evidence>
<dbReference type="KEGG" id="aaco:K1I37_14800"/>
<reference evidence="2" key="1">
    <citation type="journal article" date="2022" name="G3 (Bethesda)">
        <title>Unveiling the complete genome sequence of Alicyclobacillus acidoterrestris DSM 3922T, a taint-producing strain.</title>
        <authorList>
            <person name="Leonardo I.C."/>
            <person name="Barreto Crespo M.T."/>
            <person name="Gaspar F.B."/>
        </authorList>
    </citation>
    <scope>NUCLEOTIDE SEQUENCE [LARGE SCALE GENOMIC DNA]</scope>
    <source>
        <strain evidence="2">DSM 3922</strain>
    </source>
</reference>
<dbReference type="STRING" id="1356854.N007_05730"/>
<dbReference type="eggNOG" id="COG1961">
    <property type="taxonomic scope" value="Bacteria"/>
</dbReference>
<keyword evidence="2" id="KW-1185">Reference proteome</keyword>
<proteinExistence type="predicted"/>
<dbReference type="Gene3D" id="3.90.1750.20">
    <property type="entry name" value="Putative Large Serine Recombinase, Chain B, Domain 2"/>
    <property type="match status" value="1"/>
</dbReference>
<dbReference type="AlphaFoldDB" id="T0C413"/>
<dbReference type="PANTHER" id="PTHR30461:SF23">
    <property type="entry name" value="DNA RECOMBINASE-RELATED"/>
    <property type="match status" value="1"/>
</dbReference>
<dbReference type="RefSeq" id="WP_021296189.1">
    <property type="nucleotide sequence ID" value="NZ_AURB01000124.1"/>
</dbReference>
<dbReference type="EMBL" id="CP080467">
    <property type="protein sequence ID" value="UNO47941.1"/>
    <property type="molecule type" value="Genomic_DNA"/>
</dbReference>